<sequence>MYNAHRGIAGAPAPPNNRLVELLEQVRAEFEAQGGRANEYEHQLANQIQEMEL</sequence>
<reference evidence="1" key="1">
    <citation type="journal article" date="2021" name="J Fungi (Basel)">
        <title>Virulence traits and population genomics of the black yeast Aureobasidium melanogenum.</title>
        <authorList>
            <person name="Cernosa A."/>
            <person name="Sun X."/>
            <person name="Gostincar C."/>
            <person name="Fang C."/>
            <person name="Gunde-Cimerman N."/>
            <person name="Song Z."/>
        </authorList>
    </citation>
    <scope>NUCLEOTIDE SEQUENCE</scope>
    <source>
        <strain evidence="1">EXF-9911</strain>
    </source>
</reference>
<evidence type="ECO:0000313" key="1">
    <source>
        <dbReference type="EMBL" id="KAG9661324.1"/>
    </source>
</evidence>
<organism evidence="1 2">
    <name type="scientific">Aureobasidium melanogenum</name>
    <name type="common">Aureobasidium pullulans var. melanogenum</name>
    <dbReference type="NCBI Taxonomy" id="46634"/>
    <lineage>
        <taxon>Eukaryota</taxon>
        <taxon>Fungi</taxon>
        <taxon>Dikarya</taxon>
        <taxon>Ascomycota</taxon>
        <taxon>Pezizomycotina</taxon>
        <taxon>Dothideomycetes</taxon>
        <taxon>Dothideomycetidae</taxon>
        <taxon>Dothideales</taxon>
        <taxon>Saccotheciaceae</taxon>
        <taxon>Aureobasidium</taxon>
    </lineage>
</organism>
<protein>
    <submittedName>
        <fullName evidence="1">Uncharacterized protein</fullName>
    </submittedName>
</protein>
<reference evidence="1" key="2">
    <citation type="submission" date="2021-08" db="EMBL/GenBank/DDBJ databases">
        <authorList>
            <person name="Gostincar C."/>
            <person name="Sun X."/>
            <person name="Song Z."/>
            <person name="Gunde-Cimerman N."/>
        </authorList>
    </citation>
    <scope>NUCLEOTIDE SEQUENCE</scope>
    <source>
        <strain evidence="1">EXF-9911</strain>
    </source>
</reference>
<feature type="non-terminal residue" evidence="1">
    <location>
        <position position="53"/>
    </location>
</feature>
<proteinExistence type="predicted"/>
<gene>
    <name evidence="1" type="ORF">KCU76_g19373</name>
</gene>
<evidence type="ECO:0000313" key="2">
    <source>
        <dbReference type="Proteomes" id="UP000779574"/>
    </source>
</evidence>
<dbReference type="AlphaFoldDB" id="A0A9P8DW91"/>
<dbReference type="Gene3D" id="1.20.5.340">
    <property type="match status" value="1"/>
</dbReference>
<comment type="caution">
    <text evidence="1">The sequence shown here is derived from an EMBL/GenBank/DDBJ whole genome shotgun (WGS) entry which is preliminary data.</text>
</comment>
<name>A0A9P8DW91_AURME</name>
<accession>A0A9P8DW91</accession>
<dbReference type="EMBL" id="JAHFXF010001950">
    <property type="protein sequence ID" value="KAG9661324.1"/>
    <property type="molecule type" value="Genomic_DNA"/>
</dbReference>
<dbReference type="Proteomes" id="UP000779574">
    <property type="component" value="Unassembled WGS sequence"/>
</dbReference>
<dbReference type="OrthoDB" id="3253044at2759"/>